<protein>
    <recommendedName>
        <fullName evidence="5">Ankyrin</fullName>
    </recommendedName>
</protein>
<name>A0A6A6XZZ4_9PEZI</name>
<evidence type="ECO:0000313" key="2">
    <source>
        <dbReference type="EMBL" id="KAF2802136.1"/>
    </source>
</evidence>
<dbReference type="AlphaFoldDB" id="A0A6A6XZZ4"/>
<sequence length="472" mass="52216">MAEPQPIQATCLSLLSKIGESVTGFESFEQTPSSAPANTTPIVQELESLQKIVRTLARDATRPGRYPPADHQDIISVLQNCGTTITELGQPNGGWLQPNGEDWSYTGKSRIRRCRLTLENQKSILSRSVRPWRSSGHGRQTTTLVNQDATTVRQDVSEMIATLQRIHGQQLDGGITMQRYLDELTTYAKSAYAESAVDYDDQSQSARSWDGEEGLASPTSTTQSSRTTATTDQGQGTPRPPNTRPPAQGASSGGLVDREKVLLARTRRSQLSDEEREHLENCLFIMDRKSAPQRLQGILAKGTDPNAISCLYKSHLKQKELSGPVAPLAAAIISESIECFKILLEFAVYLEKPIYIEGWGNGRPLAGLIYRSKAHGPSFPLVTIKLLLEASVDVNARPRKALILLLLQHGADIETARTCTFWDHSRRLRSLRSVTEAVTPQELWNKSNPDRNEEINVLFKLFGQNGSSQRIT</sequence>
<keyword evidence="3" id="KW-1185">Reference proteome</keyword>
<evidence type="ECO:0000256" key="1">
    <source>
        <dbReference type="SAM" id="MobiDB-lite"/>
    </source>
</evidence>
<dbReference type="EMBL" id="MU003725">
    <property type="protein sequence ID" value="KAF2802136.1"/>
    <property type="molecule type" value="Genomic_DNA"/>
</dbReference>
<feature type="compositionally biased region" description="Low complexity" evidence="1">
    <location>
        <begin position="217"/>
        <end position="231"/>
    </location>
</feature>
<dbReference type="OrthoDB" id="524326at2759"/>
<feature type="region of interest" description="Disordered" evidence="1">
    <location>
        <begin position="195"/>
        <end position="256"/>
    </location>
</feature>
<reference evidence="2 4" key="1">
    <citation type="journal article" date="2020" name="Stud. Mycol.">
        <title>101 Dothideomycetes genomes: a test case for predicting lifestyles and emergence of pathogens.</title>
        <authorList>
            <person name="Haridas S."/>
            <person name="Albert R."/>
            <person name="Binder M."/>
            <person name="Bloem J."/>
            <person name="Labutti K."/>
            <person name="Salamov A."/>
            <person name="Andreopoulos B."/>
            <person name="Baker S."/>
            <person name="Barry K."/>
            <person name="Bills G."/>
            <person name="Bluhm B."/>
            <person name="Cannon C."/>
            <person name="Castanera R."/>
            <person name="Culley D."/>
            <person name="Daum C."/>
            <person name="Ezra D."/>
            <person name="Gonzalez J."/>
            <person name="Henrissat B."/>
            <person name="Kuo A."/>
            <person name="Liang C."/>
            <person name="Lipzen A."/>
            <person name="Lutzoni F."/>
            <person name="Magnuson J."/>
            <person name="Mondo S."/>
            <person name="Nolan M."/>
            <person name="Ohm R."/>
            <person name="Pangilinan J."/>
            <person name="Park H.-J."/>
            <person name="Ramirez L."/>
            <person name="Alfaro M."/>
            <person name="Sun H."/>
            <person name="Tritt A."/>
            <person name="Yoshinaga Y."/>
            <person name="Zwiers L.-H."/>
            <person name="Turgeon B."/>
            <person name="Goodwin S."/>
            <person name="Spatafora J."/>
            <person name="Crous P."/>
            <person name="Grigoriev I."/>
        </authorList>
    </citation>
    <scope>NUCLEOTIDE SEQUENCE</scope>
    <source>
        <strain evidence="2 4">CBS 304.34</strain>
    </source>
</reference>
<accession>A0A6A6XZZ4</accession>
<evidence type="ECO:0008006" key="5">
    <source>
        <dbReference type="Google" id="ProtNLM"/>
    </source>
</evidence>
<dbReference type="Proteomes" id="UP000504636">
    <property type="component" value="Unplaced"/>
</dbReference>
<proteinExistence type="predicted"/>
<reference evidence="4" key="2">
    <citation type="submission" date="2020-04" db="EMBL/GenBank/DDBJ databases">
        <authorList>
            <consortium name="NCBI Genome Project"/>
        </authorList>
    </citation>
    <scope>NUCLEOTIDE SEQUENCE</scope>
    <source>
        <strain evidence="4">CBS 304.34</strain>
    </source>
</reference>
<evidence type="ECO:0000313" key="3">
    <source>
        <dbReference type="Proteomes" id="UP000504636"/>
    </source>
</evidence>
<evidence type="ECO:0000313" key="4">
    <source>
        <dbReference type="RefSeq" id="XP_033569100.1"/>
    </source>
</evidence>
<dbReference type="GeneID" id="54464914"/>
<dbReference type="RefSeq" id="XP_033569100.1">
    <property type="nucleotide sequence ID" value="XM_033724021.1"/>
</dbReference>
<organism evidence="2">
    <name type="scientific">Mytilinidion resinicola</name>
    <dbReference type="NCBI Taxonomy" id="574789"/>
    <lineage>
        <taxon>Eukaryota</taxon>
        <taxon>Fungi</taxon>
        <taxon>Dikarya</taxon>
        <taxon>Ascomycota</taxon>
        <taxon>Pezizomycotina</taxon>
        <taxon>Dothideomycetes</taxon>
        <taxon>Pleosporomycetidae</taxon>
        <taxon>Mytilinidiales</taxon>
        <taxon>Mytilinidiaceae</taxon>
        <taxon>Mytilinidion</taxon>
    </lineage>
</organism>
<gene>
    <name evidence="2 4" type="ORF">BDZ99DRAFT_504141</name>
</gene>
<reference evidence="4" key="3">
    <citation type="submission" date="2025-04" db="UniProtKB">
        <authorList>
            <consortium name="RefSeq"/>
        </authorList>
    </citation>
    <scope>IDENTIFICATION</scope>
    <source>
        <strain evidence="4">CBS 304.34</strain>
    </source>
</reference>